<feature type="coiled-coil region" evidence="1">
    <location>
        <begin position="2"/>
        <end position="29"/>
    </location>
</feature>
<organism evidence="3 4">
    <name type="scientific">Cetraspora pellucida</name>
    <dbReference type="NCBI Taxonomy" id="1433469"/>
    <lineage>
        <taxon>Eukaryota</taxon>
        <taxon>Fungi</taxon>
        <taxon>Fungi incertae sedis</taxon>
        <taxon>Mucoromycota</taxon>
        <taxon>Glomeromycotina</taxon>
        <taxon>Glomeromycetes</taxon>
        <taxon>Diversisporales</taxon>
        <taxon>Gigasporaceae</taxon>
        <taxon>Cetraspora</taxon>
    </lineage>
</organism>
<keyword evidence="1" id="KW-0175">Coiled coil</keyword>
<feature type="region of interest" description="Disordered" evidence="2">
    <location>
        <begin position="39"/>
        <end position="73"/>
    </location>
</feature>
<dbReference type="AlphaFoldDB" id="A0A9N9HZK1"/>
<evidence type="ECO:0000256" key="1">
    <source>
        <dbReference type="SAM" id="Coils"/>
    </source>
</evidence>
<sequence length="309" mass="34991">MIKALRELNSDLVHQIAELRKKCVNVKAENIERYFNESQLKAENQPNEKEAITSNPMPEIEHSSTQSESLANPKTSETFLLQDIIDKDLAETLDFAERVVKEREPSNVISGGLSINQDQTRENTYISIQDPPSIVQAQKTEFHSSEVKISYNQKIEQDIIQEVILFIQKEKLLTSSTNISETQDSNIEVVRLFSNAEIAEGKTIKTKQKETICWCTYRKSYQNTVAKIRTKTGVAEKTARSQVYAIIKTSLPKVSESNLRKKTQRAGNAYKLFIKIVDPVTKKEVKGIGINKVYGILYGTKSISELTDT</sequence>
<dbReference type="EMBL" id="CAJVQA010012038">
    <property type="protein sequence ID" value="CAG8713089.1"/>
    <property type="molecule type" value="Genomic_DNA"/>
</dbReference>
<evidence type="ECO:0000256" key="2">
    <source>
        <dbReference type="SAM" id="MobiDB-lite"/>
    </source>
</evidence>
<feature type="compositionally biased region" description="Polar residues" evidence="2">
    <location>
        <begin position="63"/>
        <end position="73"/>
    </location>
</feature>
<dbReference type="OrthoDB" id="2430975at2759"/>
<evidence type="ECO:0000313" key="3">
    <source>
        <dbReference type="EMBL" id="CAG8713089.1"/>
    </source>
</evidence>
<comment type="caution">
    <text evidence="3">The sequence shown here is derived from an EMBL/GenBank/DDBJ whole genome shotgun (WGS) entry which is preliminary data.</text>
</comment>
<evidence type="ECO:0000313" key="4">
    <source>
        <dbReference type="Proteomes" id="UP000789759"/>
    </source>
</evidence>
<keyword evidence="4" id="KW-1185">Reference proteome</keyword>
<reference evidence="3" key="1">
    <citation type="submission" date="2021-06" db="EMBL/GenBank/DDBJ databases">
        <authorList>
            <person name="Kallberg Y."/>
            <person name="Tangrot J."/>
            <person name="Rosling A."/>
        </authorList>
    </citation>
    <scope>NUCLEOTIDE SEQUENCE</scope>
    <source>
        <strain evidence="3">FL966</strain>
    </source>
</reference>
<proteinExistence type="predicted"/>
<protein>
    <submittedName>
        <fullName evidence="3">9987_t:CDS:1</fullName>
    </submittedName>
</protein>
<accession>A0A9N9HZK1</accession>
<gene>
    <name evidence="3" type="ORF">CPELLU_LOCUS12438</name>
</gene>
<name>A0A9N9HZK1_9GLOM</name>
<dbReference type="Proteomes" id="UP000789759">
    <property type="component" value="Unassembled WGS sequence"/>
</dbReference>